<reference evidence="2" key="1">
    <citation type="submission" date="2019-01" db="EMBL/GenBank/DDBJ databases">
        <title>Draft genomes of a novel of Sporanaerobacter strains.</title>
        <authorList>
            <person name="Ma S."/>
        </authorList>
    </citation>
    <scope>NUCLEOTIDE SEQUENCE [LARGE SCALE GENOMIC DNA]</scope>
    <source>
        <strain evidence="2">NJN-17</strain>
    </source>
</reference>
<organism evidence="1 2">
    <name type="scientific">Acidilutibacter cellobiosedens</name>
    <dbReference type="NCBI Taxonomy" id="2507161"/>
    <lineage>
        <taxon>Bacteria</taxon>
        <taxon>Bacillati</taxon>
        <taxon>Bacillota</taxon>
        <taxon>Tissierellia</taxon>
        <taxon>Tissierellales</taxon>
        <taxon>Acidilutibacteraceae</taxon>
        <taxon>Acidilutibacter</taxon>
    </lineage>
</organism>
<keyword evidence="2" id="KW-1185">Reference proteome</keyword>
<sequence length="43" mass="4977">MISNYADQSLDYDEELVRLLVEKVNVFESNVVVRFKSGIEVEV</sequence>
<gene>
    <name evidence="1" type="ORF">EQM13_04960</name>
</gene>
<name>A0A410QH33_9FIRM</name>
<dbReference type="KEGG" id="spoa:EQM13_04960"/>
<proteinExistence type="predicted"/>
<evidence type="ECO:0000313" key="1">
    <source>
        <dbReference type="EMBL" id="QAT63383.1"/>
    </source>
</evidence>
<dbReference type="Proteomes" id="UP000287969">
    <property type="component" value="Chromosome"/>
</dbReference>
<protein>
    <submittedName>
        <fullName evidence="1">Integrase</fullName>
    </submittedName>
</protein>
<accession>A0A410QH33</accession>
<dbReference type="AlphaFoldDB" id="A0A410QH33"/>
<dbReference type="EMBL" id="CP035282">
    <property type="protein sequence ID" value="QAT63383.1"/>
    <property type="molecule type" value="Genomic_DNA"/>
</dbReference>
<evidence type="ECO:0000313" key="2">
    <source>
        <dbReference type="Proteomes" id="UP000287969"/>
    </source>
</evidence>